<dbReference type="PROSITE" id="PS50253">
    <property type="entry name" value="COX3"/>
    <property type="match status" value="1"/>
</dbReference>
<dbReference type="GO" id="GO:0005886">
    <property type="term" value="C:plasma membrane"/>
    <property type="evidence" value="ECO:0007669"/>
    <property type="project" value="UniProtKB-SubCell"/>
</dbReference>
<dbReference type="InterPro" id="IPR013833">
    <property type="entry name" value="Cyt_c_oxidase_su3_a-hlx"/>
</dbReference>
<evidence type="ECO:0000259" key="11">
    <source>
        <dbReference type="PROSITE" id="PS50253"/>
    </source>
</evidence>
<evidence type="ECO:0000313" key="13">
    <source>
        <dbReference type="Proteomes" id="UP000192707"/>
    </source>
</evidence>
<comment type="subcellular location">
    <subcellularLocation>
        <location evidence="9">Cell membrane</location>
        <topology evidence="9">Multi-pass membrane protein</topology>
    </subcellularLocation>
    <subcellularLocation>
        <location evidence="1">Membrane</location>
        <topology evidence="1">Multi-pass membrane protein</topology>
    </subcellularLocation>
</comment>
<dbReference type="GO" id="GO:0019646">
    <property type="term" value="P:aerobic electron transport chain"/>
    <property type="evidence" value="ECO:0007669"/>
    <property type="project" value="InterPro"/>
</dbReference>
<evidence type="ECO:0000313" key="12">
    <source>
        <dbReference type="EMBL" id="ORA11442.1"/>
    </source>
</evidence>
<dbReference type="InterPro" id="IPR035973">
    <property type="entry name" value="Cyt_c_oxidase_su3-like_sf"/>
</dbReference>
<evidence type="ECO:0000256" key="10">
    <source>
        <dbReference type="SAM" id="Phobius"/>
    </source>
</evidence>
<evidence type="ECO:0000256" key="2">
    <source>
        <dbReference type="ARBA" id="ARBA00010581"/>
    </source>
</evidence>
<evidence type="ECO:0000256" key="6">
    <source>
        <dbReference type="ARBA" id="ARBA00023136"/>
    </source>
</evidence>
<feature type="domain" description="Heme-copper oxidase subunit III family profile" evidence="11">
    <location>
        <begin position="1"/>
        <end position="198"/>
    </location>
</feature>
<dbReference type="AlphaFoldDB" id="A0A1W9ZCP7"/>
<reference evidence="12 13" key="1">
    <citation type="submission" date="2016-12" db="EMBL/GenBank/DDBJ databases">
        <title>The new phylogeny of genus Mycobacterium.</title>
        <authorList>
            <person name="Tortoli E."/>
            <person name="Trovato A."/>
            <person name="Cirillo D.M."/>
        </authorList>
    </citation>
    <scope>NUCLEOTIDE SEQUENCE [LARGE SCALE GENOMIC DNA]</scope>
    <source>
        <strain evidence="12 13">DSM 45069</strain>
    </source>
</reference>
<comment type="caution">
    <text evidence="12">The sequence shown here is derived from an EMBL/GenBank/DDBJ whole genome shotgun (WGS) entry which is preliminary data.</text>
</comment>
<dbReference type="Proteomes" id="UP000192707">
    <property type="component" value="Unassembled WGS sequence"/>
</dbReference>
<dbReference type="Gene3D" id="1.20.120.80">
    <property type="entry name" value="Cytochrome c oxidase, subunit III, four-helix bundle"/>
    <property type="match status" value="1"/>
</dbReference>
<feature type="transmembrane region" description="Helical" evidence="10">
    <location>
        <begin position="134"/>
        <end position="156"/>
    </location>
</feature>
<feature type="transmembrane region" description="Helical" evidence="10">
    <location>
        <begin position="24"/>
        <end position="48"/>
    </location>
</feature>
<dbReference type="GO" id="GO:0004129">
    <property type="term" value="F:cytochrome-c oxidase activity"/>
    <property type="evidence" value="ECO:0007669"/>
    <property type="project" value="UniProtKB-EC"/>
</dbReference>
<feature type="transmembrane region" description="Helical" evidence="10">
    <location>
        <begin position="63"/>
        <end position="83"/>
    </location>
</feature>
<evidence type="ECO:0000256" key="8">
    <source>
        <dbReference type="ARBA" id="ARBA00047816"/>
    </source>
</evidence>
<dbReference type="InterPro" id="IPR024791">
    <property type="entry name" value="Cyt_c/ubiquinol_Oxase_su3"/>
</dbReference>
<proteinExistence type="inferred from homology"/>
<accession>A0A1W9ZCP7</accession>
<keyword evidence="5 10" id="KW-1133">Transmembrane helix</keyword>
<dbReference type="PANTHER" id="PTHR11403:SF6">
    <property type="entry name" value="NITRIC OXIDE REDUCTASE SUBUNIT E"/>
    <property type="match status" value="1"/>
</dbReference>
<name>A0A1W9ZCP7_MYCAI</name>
<comment type="similarity">
    <text evidence="2 9">Belongs to the cytochrome c oxidase subunit 3 family.</text>
</comment>
<dbReference type="Pfam" id="PF00510">
    <property type="entry name" value="COX3"/>
    <property type="match status" value="1"/>
</dbReference>
<sequence length="198" mass="21906">MTLRHKAASEAHTRSPQTPGESGVWVFILGEMTVFSALFVVIVCYRAAHAQMFAASQHALNRQLGLVNTIVLIIGSVLVVSAVHAVQQTRFHSAAGYLAAAMTCGSVFAIIKAIEYVHLLHRGAWIHTNEYWMLFFAITGAHLLHVAVGCTVLALARHRIRAGLRGPRDVELCISATCYWHMVDLVWLVLFPLFYLVN</sequence>
<comment type="catalytic activity">
    <reaction evidence="8">
        <text>4 Fe(II)-[cytochrome c] + O2 + 8 H(+)(in) = 4 Fe(III)-[cytochrome c] + 2 H2O + 4 H(+)(out)</text>
        <dbReference type="Rhea" id="RHEA:11436"/>
        <dbReference type="Rhea" id="RHEA-COMP:10350"/>
        <dbReference type="Rhea" id="RHEA-COMP:14399"/>
        <dbReference type="ChEBI" id="CHEBI:15377"/>
        <dbReference type="ChEBI" id="CHEBI:15378"/>
        <dbReference type="ChEBI" id="CHEBI:15379"/>
        <dbReference type="ChEBI" id="CHEBI:29033"/>
        <dbReference type="ChEBI" id="CHEBI:29034"/>
        <dbReference type="EC" id="7.1.1.9"/>
    </reaction>
</comment>
<evidence type="ECO:0000256" key="4">
    <source>
        <dbReference type="ARBA" id="ARBA00022692"/>
    </source>
</evidence>
<dbReference type="SUPFAM" id="SSF81452">
    <property type="entry name" value="Cytochrome c oxidase subunit III-like"/>
    <property type="match status" value="1"/>
</dbReference>
<evidence type="ECO:0000256" key="5">
    <source>
        <dbReference type="ARBA" id="ARBA00022989"/>
    </source>
</evidence>
<gene>
    <name evidence="12" type="ORF">BST14_18615</name>
</gene>
<dbReference type="InterPro" id="IPR000298">
    <property type="entry name" value="Cyt_c_oxidase-like_su3"/>
</dbReference>
<feature type="transmembrane region" description="Helical" evidence="10">
    <location>
        <begin position="177"/>
        <end position="197"/>
    </location>
</feature>
<evidence type="ECO:0000256" key="1">
    <source>
        <dbReference type="ARBA" id="ARBA00004141"/>
    </source>
</evidence>
<keyword evidence="13" id="KW-1185">Reference proteome</keyword>
<organism evidence="12 13">
    <name type="scientific">Mycobacterium arosiense ATCC BAA-1401 = DSM 45069</name>
    <dbReference type="NCBI Taxonomy" id="1265311"/>
    <lineage>
        <taxon>Bacteria</taxon>
        <taxon>Bacillati</taxon>
        <taxon>Actinomycetota</taxon>
        <taxon>Actinomycetes</taxon>
        <taxon>Mycobacteriales</taxon>
        <taxon>Mycobacteriaceae</taxon>
        <taxon>Mycobacterium</taxon>
        <taxon>Mycobacterium avium complex (MAC)</taxon>
    </lineage>
</organism>
<feature type="transmembrane region" description="Helical" evidence="10">
    <location>
        <begin position="95"/>
        <end position="114"/>
    </location>
</feature>
<evidence type="ECO:0000256" key="3">
    <source>
        <dbReference type="ARBA" id="ARBA00022347"/>
    </source>
</evidence>
<protein>
    <recommendedName>
        <fullName evidence="3">Probable cytochrome c oxidase subunit 3</fullName>
    </recommendedName>
    <alternativeName>
        <fullName evidence="7">Cytochrome aa3 subunit 3</fullName>
    </alternativeName>
</protein>
<dbReference type="PANTHER" id="PTHR11403">
    <property type="entry name" value="CYTOCHROME C OXIDASE SUBUNIT III"/>
    <property type="match status" value="1"/>
</dbReference>
<keyword evidence="4 9" id="KW-0812">Transmembrane</keyword>
<evidence type="ECO:0000256" key="9">
    <source>
        <dbReference type="RuleBase" id="RU003376"/>
    </source>
</evidence>
<keyword evidence="6 10" id="KW-0472">Membrane</keyword>
<dbReference type="EMBL" id="MVHG01000053">
    <property type="protein sequence ID" value="ORA11442.1"/>
    <property type="molecule type" value="Genomic_DNA"/>
</dbReference>
<evidence type="ECO:0000256" key="7">
    <source>
        <dbReference type="ARBA" id="ARBA00031400"/>
    </source>
</evidence>